<evidence type="ECO:0000313" key="2">
    <source>
        <dbReference type="EMBL" id="KAF7291192.1"/>
    </source>
</evidence>
<reference evidence="2" key="1">
    <citation type="submission" date="2020-05" db="EMBL/GenBank/DDBJ databases">
        <title>Mycena genomes resolve the evolution of fungal bioluminescence.</title>
        <authorList>
            <person name="Tsai I.J."/>
        </authorList>
    </citation>
    <scope>NUCLEOTIDE SEQUENCE</scope>
    <source>
        <strain evidence="2">171206Taipei</strain>
    </source>
</reference>
<feature type="compositionally biased region" description="Low complexity" evidence="1">
    <location>
        <begin position="51"/>
        <end position="69"/>
    </location>
</feature>
<feature type="compositionally biased region" description="Low complexity" evidence="1">
    <location>
        <begin position="16"/>
        <end position="30"/>
    </location>
</feature>
<protein>
    <submittedName>
        <fullName evidence="2">TY3B-TY3B protein</fullName>
    </submittedName>
</protein>
<name>A0A8H6S3J1_9AGAR</name>
<evidence type="ECO:0000256" key="1">
    <source>
        <dbReference type="SAM" id="MobiDB-lite"/>
    </source>
</evidence>
<feature type="region of interest" description="Disordered" evidence="1">
    <location>
        <begin position="1"/>
        <end position="117"/>
    </location>
</feature>
<comment type="caution">
    <text evidence="2">The sequence shown here is derived from an EMBL/GenBank/DDBJ whole genome shotgun (WGS) entry which is preliminary data.</text>
</comment>
<feature type="region of interest" description="Disordered" evidence="1">
    <location>
        <begin position="396"/>
        <end position="419"/>
    </location>
</feature>
<accession>A0A8H6S3J1</accession>
<gene>
    <name evidence="2" type="ORF">MIND_01262600</name>
</gene>
<dbReference type="OrthoDB" id="3068921at2759"/>
<feature type="compositionally biased region" description="Low complexity" evidence="1">
    <location>
        <begin position="77"/>
        <end position="98"/>
    </location>
</feature>
<feature type="compositionally biased region" description="Polar residues" evidence="1">
    <location>
        <begin position="494"/>
        <end position="508"/>
    </location>
</feature>
<dbReference type="Proteomes" id="UP000636479">
    <property type="component" value="Unassembled WGS sequence"/>
</dbReference>
<dbReference type="GeneID" id="59351624"/>
<dbReference type="AlphaFoldDB" id="A0A8H6S3J1"/>
<sequence length="680" mass="73082">MIRERTSERQNVAGRSVASPASTPLPASPAVEADVLLGEGTASEINGVGASSPVRASPSTSSVRSTASSGSTEQVETELLSSASSGSTESSASQSSEGTLRNGSSRRPSPLNEDDGSISSAFAQRAVNTLTPIFSRAGRSIDVFTDEALFQSVARLHTSFDPEQDDDLLTLFGIEGEGASPWFNAERADQLRDILRRFGYPHTLLAWENLAEAVEEVRTLRSEDVSLVDRGSTVDGNDLLGIPISTLTLLAHVTVAAQQILANLTTFAARNVRSSFMVDVGYSFLTILEGHSDATTILGTLGVLQLRLSRAVVHIRKQLNEIRRNLTGVEVESIASTNSTLSEVRHKYGAVPAEQEVWRIIARKDYRNLEYKANPQEIRQGIQSVINADRGFRADPYRERSGKREAAAEPSSGLATRATEGALPNPILPGSAPNIWAPSPSVVSFGPGGPIPHVLGEGARRRVPNILSAVDYRSGGPSVTAARSTGRSIFPFPSSETRTDTYQLTSQGLIPVDRNAGPPSGRGGPPGSGRSPSRERDRAGDGGPPGANPPSWHDAHPPRGGGEGWPEDGDPGWGSQVRGTDASNPPHGPGIWQINQKLPLSIIPKWDGEGLTAIDYLSAMDRLARYSSYLFTQVGQMGPINFEGLAAEWWKHLTRFERELYSRDWDHLYSAISSQFITPE</sequence>
<proteinExistence type="predicted"/>
<organism evidence="2 3">
    <name type="scientific">Mycena indigotica</name>
    <dbReference type="NCBI Taxonomy" id="2126181"/>
    <lineage>
        <taxon>Eukaryota</taxon>
        <taxon>Fungi</taxon>
        <taxon>Dikarya</taxon>
        <taxon>Basidiomycota</taxon>
        <taxon>Agaricomycotina</taxon>
        <taxon>Agaricomycetes</taxon>
        <taxon>Agaricomycetidae</taxon>
        <taxon>Agaricales</taxon>
        <taxon>Marasmiineae</taxon>
        <taxon>Mycenaceae</taxon>
        <taxon>Mycena</taxon>
    </lineage>
</organism>
<evidence type="ECO:0000313" key="3">
    <source>
        <dbReference type="Proteomes" id="UP000636479"/>
    </source>
</evidence>
<feature type="region of interest" description="Disordered" evidence="1">
    <location>
        <begin position="474"/>
        <end position="591"/>
    </location>
</feature>
<keyword evidence="3" id="KW-1185">Reference proteome</keyword>
<feature type="compositionally biased region" description="Basic and acidic residues" evidence="1">
    <location>
        <begin position="396"/>
        <end position="407"/>
    </location>
</feature>
<dbReference type="EMBL" id="JACAZF010000013">
    <property type="protein sequence ID" value="KAF7291192.1"/>
    <property type="molecule type" value="Genomic_DNA"/>
</dbReference>
<dbReference type="RefSeq" id="XP_037214314.1">
    <property type="nucleotide sequence ID" value="XM_037369108.1"/>
</dbReference>